<name>A0A1P9WTS6_9BACT</name>
<gene>
    <name evidence="1" type="ORF">AWR27_05285</name>
</gene>
<dbReference type="AlphaFoldDB" id="A0A1P9WTS6"/>
<sequence>MRNERQFSIKTLIGVSAPNQVVPATGNLPLGVEINYSWTGLQRRAWEQCNCFARVGTYANYIGFGNPVALGRTAGAGLFFEPLIRYGHRTYFSVRASVGLTYVTRIYDPITNPTNRHVSLPVSSMIGLSVNGYYQLNSRFHLTVSGNYNHISNGGTRQPNQGLNLPSASLGLTYLTRTSPQPDTQLWTRTPLTRRWLARVLLLGSVRVLPQTATTPEMALPLFGLKLLAGYRLSSAHALSGGVEFVDDQYFREQVKQWRYVNQQYRQATLLAGYEFWHGRYLFTAHMGWNVVRPQPYKPATYQKYGLLYRLNNGLTFGFDVKAFGDDTKGFQLAGGMSF</sequence>
<dbReference type="Gene3D" id="2.40.160.20">
    <property type="match status" value="1"/>
</dbReference>
<evidence type="ECO:0000313" key="2">
    <source>
        <dbReference type="Proteomes" id="UP000187941"/>
    </source>
</evidence>
<dbReference type="Pfam" id="PF09411">
    <property type="entry name" value="PagL"/>
    <property type="match status" value="1"/>
</dbReference>
<dbReference type="EMBL" id="CP014263">
    <property type="protein sequence ID" value="AQG78789.1"/>
    <property type="molecule type" value="Genomic_DNA"/>
</dbReference>
<organism evidence="1 2">
    <name type="scientific">Spirosoma montaniterrae</name>
    <dbReference type="NCBI Taxonomy" id="1178516"/>
    <lineage>
        <taxon>Bacteria</taxon>
        <taxon>Pseudomonadati</taxon>
        <taxon>Bacteroidota</taxon>
        <taxon>Cytophagia</taxon>
        <taxon>Cytophagales</taxon>
        <taxon>Cytophagaceae</taxon>
        <taxon>Spirosoma</taxon>
    </lineage>
</organism>
<dbReference type="KEGG" id="smon:AWR27_05285"/>
<proteinExistence type="predicted"/>
<dbReference type="STRING" id="1178516.AWR27_05285"/>
<dbReference type="InterPro" id="IPR018550">
    <property type="entry name" value="Lipid-A_deacylase-rel"/>
</dbReference>
<keyword evidence="2" id="KW-1185">Reference proteome</keyword>
<protein>
    <submittedName>
        <fullName evidence="1">Uncharacterized protein</fullName>
    </submittedName>
</protein>
<evidence type="ECO:0000313" key="1">
    <source>
        <dbReference type="EMBL" id="AQG78789.1"/>
    </source>
</evidence>
<reference evidence="1 2" key="1">
    <citation type="submission" date="2016-01" db="EMBL/GenBank/DDBJ databases">
        <authorList>
            <person name="Oliw E.H."/>
        </authorList>
    </citation>
    <scope>NUCLEOTIDE SEQUENCE [LARGE SCALE GENOMIC DNA]</scope>
    <source>
        <strain evidence="1 2">DY10</strain>
    </source>
</reference>
<accession>A0A1P9WTS6</accession>
<dbReference type="Proteomes" id="UP000187941">
    <property type="component" value="Chromosome"/>
</dbReference>